<dbReference type="Pfam" id="PF01636">
    <property type="entry name" value="APH"/>
    <property type="match status" value="1"/>
</dbReference>
<dbReference type="RefSeq" id="WP_209287435.1">
    <property type="nucleotide sequence ID" value="NZ_JACVEW010000011.1"/>
</dbReference>
<proteinExistence type="predicted"/>
<dbReference type="EMBL" id="JACVEW010000011">
    <property type="protein sequence ID" value="MBP0048818.1"/>
    <property type="molecule type" value="Genomic_DNA"/>
</dbReference>
<dbReference type="Gene3D" id="3.30.200.20">
    <property type="entry name" value="Phosphorylase Kinase, domain 1"/>
    <property type="match status" value="1"/>
</dbReference>
<dbReference type="PANTHER" id="PTHR33540:SF1">
    <property type="entry name" value="N-ACETYLMURAMATE_N-ACETYLGLUCOSAMINE KINASE"/>
    <property type="match status" value="1"/>
</dbReference>
<keyword evidence="5" id="KW-1185">Reference proteome</keyword>
<dbReference type="SUPFAM" id="SSF56112">
    <property type="entry name" value="Protein kinase-like (PK-like)"/>
    <property type="match status" value="1"/>
</dbReference>
<dbReference type="PANTHER" id="PTHR33540">
    <property type="entry name" value="TRNA THREONYLCARBAMOYLADENOSINE BIOSYNTHESIS PROTEIN TSAE"/>
    <property type="match status" value="1"/>
</dbReference>
<evidence type="ECO:0000313" key="5">
    <source>
        <dbReference type="Proteomes" id="UP000810171"/>
    </source>
</evidence>
<dbReference type="InterPro" id="IPR002575">
    <property type="entry name" value="Aminoglycoside_PTrfase"/>
</dbReference>
<protein>
    <submittedName>
        <fullName evidence="4">Phosphotransferase</fullName>
    </submittedName>
</protein>
<dbReference type="Proteomes" id="UP000810171">
    <property type="component" value="Unassembled WGS sequence"/>
</dbReference>
<organism evidence="4 5">
    <name type="scientific">Marinobacterium alkalitolerans</name>
    <dbReference type="NCBI Taxonomy" id="1542925"/>
    <lineage>
        <taxon>Bacteria</taxon>
        <taxon>Pseudomonadati</taxon>
        <taxon>Pseudomonadota</taxon>
        <taxon>Gammaproteobacteria</taxon>
        <taxon>Oceanospirillales</taxon>
        <taxon>Oceanospirillaceae</taxon>
        <taxon>Marinobacterium</taxon>
    </lineage>
</organism>
<name>A0ABS3ZAT6_9GAMM</name>
<evidence type="ECO:0000256" key="2">
    <source>
        <dbReference type="ARBA" id="ARBA00022840"/>
    </source>
</evidence>
<dbReference type="InterPro" id="IPR011009">
    <property type="entry name" value="Kinase-like_dom_sf"/>
</dbReference>
<reference evidence="4 5" key="1">
    <citation type="submission" date="2020-09" db="EMBL/GenBank/DDBJ databases">
        <authorList>
            <person name="Tanuku N.R.S."/>
        </authorList>
    </citation>
    <scope>NUCLEOTIDE SEQUENCE [LARGE SCALE GENOMIC DNA]</scope>
    <source>
        <strain evidence="4 5">AK62</strain>
    </source>
</reference>
<keyword evidence="1" id="KW-0547">Nucleotide-binding</keyword>
<dbReference type="Gene3D" id="3.90.1200.10">
    <property type="match status" value="1"/>
</dbReference>
<evidence type="ECO:0000256" key="1">
    <source>
        <dbReference type="ARBA" id="ARBA00022741"/>
    </source>
</evidence>
<evidence type="ECO:0000259" key="3">
    <source>
        <dbReference type="Pfam" id="PF01636"/>
    </source>
</evidence>
<sequence length="344" mass="39757">MGQRLQQLSLWVQQQAADQDVKLNQKLVPVSGDASFRRYFRATGEEGNWIAVDAPPEHEDCAPFVAIAQGWLAQGVRVPRVIASDLEHGFMLLEDFGDDLLLPALDASSVEQHYARAFELLRQIQRTTNPQLPPYEPVMLANEMALFPEWFLTRFLGLELSDEEYRLLGLVGRLLIESARAQPQVSVHRDYHSRNLMVLEDGELGTIDFQDAVQGPVTYDLVSLLRDCYIDWPDEQVRFWVEAFRQRLRKDGVDVAEQALFQQQFDLMGMQRHIKVLGIFSRLWLRDGKEGYLDDLPRTLMYLYRASARYEELDTFTRWLEQRVIPAFEAHPRFAGTLQKGTLQ</sequence>
<comment type="caution">
    <text evidence="4">The sequence shown here is derived from an EMBL/GenBank/DDBJ whole genome shotgun (WGS) entry which is preliminary data.</text>
</comment>
<feature type="domain" description="Aminoglycoside phosphotransferase" evidence="3">
    <location>
        <begin position="27"/>
        <end position="248"/>
    </location>
</feature>
<keyword evidence="2" id="KW-0067">ATP-binding</keyword>
<evidence type="ECO:0000313" key="4">
    <source>
        <dbReference type="EMBL" id="MBP0048818.1"/>
    </source>
</evidence>
<gene>
    <name evidence="4" type="ORF">H9C73_08705</name>
</gene>
<accession>A0ABS3ZAT6</accession>